<dbReference type="GO" id="GO:0032259">
    <property type="term" value="P:methylation"/>
    <property type="evidence" value="ECO:0007669"/>
    <property type="project" value="UniProtKB-KW"/>
</dbReference>
<evidence type="ECO:0000256" key="1">
    <source>
        <dbReference type="ARBA" id="ARBA00022603"/>
    </source>
</evidence>
<evidence type="ECO:0008006" key="5">
    <source>
        <dbReference type="Google" id="ProtNLM"/>
    </source>
</evidence>
<dbReference type="Pfam" id="PF01596">
    <property type="entry name" value="Methyltransf_3"/>
    <property type="match status" value="1"/>
</dbReference>
<dbReference type="PROSITE" id="PS51682">
    <property type="entry name" value="SAM_OMT_I"/>
    <property type="match status" value="1"/>
</dbReference>
<keyword evidence="2" id="KW-0808">Transferase</keyword>
<dbReference type="PANTHER" id="PTHR10509:SF14">
    <property type="entry name" value="CAFFEOYL-COA O-METHYLTRANSFERASE 3-RELATED"/>
    <property type="match status" value="1"/>
</dbReference>
<keyword evidence="1" id="KW-0489">Methyltransferase</keyword>
<proteinExistence type="predicted"/>
<dbReference type="InterPro" id="IPR050362">
    <property type="entry name" value="Cation-dep_OMT"/>
</dbReference>
<keyword evidence="3" id="KW-0949">S-adenosyl-L-methionine</keyword>
<dbReference type="GO" id="GO:0008757">
    <property type="term" value="F:S-adenosylmethionine-dependent methyltransferase activity"/>
    <property type="evidence" value="ECO:0007669"/>
    <property type="project" value="TreeGrafter"/>
</dbReference>
<dbReference type="EMBL" id="UINC01007763">
    <property type="protein sequence ID" value="SVA34968.1"/>
    <property type="molecule type" value="Genomic_DNA"/>
</dbReference>
<dbReference type="InterPro" id="IPR029063">
    <property type="entry name" value="SAM-dependent_MTases_sf"/>
</dbReference>
<protein>
    <recommendedName>
        <fullName evidence="5">O-methyltransferase domain-containing protein</fullName>
    </recommendedName>
</protein>
<dbReference type="PANTHER" id="PTHR10509">
    <property type="entry name" value="O-METHYLTRANSFERASE-RELATED"/>
    <property type="match status" value="1"/>
</dbReference>
<name>A0A381V5B7_9ZZZZ</name>
<dbReference type="SUPFAM" id="SSF53335">
    <property type="entry name" value="S-adenosyl-L-methionine-dependent methyltransferases"/>
    <property type="match status" value="1"/>
</dbReference>
<gene>
    <name evidence="4" type="ORF">METZ01_LOCUS87822</name>
</gene>
<evidence type="ECO:0000313" key="4">
    <source>
        <dbReference type="EMBL" id="SVA34968.1"/>
    </source>
</evidence>
<accession>A0A381V5B7</accession>
<dbReference type="GO" id="GO:0008171">
    <property type="term" value="F:O-methyltransferase activity"/>
    <property type="evidence" value="ECO:0007669"/>
    <property type="project" value="InterPro"/>
</dbReference>
<reference evidence="4" key="1">
    <citation type="submission" date="2018-05" db="EMBL/GenBank/DDBJ databases">
        <authorList>
            <person name="Lanie J.A."/>
            <person name="Ng W.-L."/>
            <person name="Kazmierczak K.M."/>
            <person name="Andrzejewski T.M."/>
            <person name="Davidsen T.M."/>
            <person name="Wayne K.J."/>
            <person name="Tettelin H."/>
            <person name="Glass J.I."/>
            <person name="Rusch D."/>
            <person name="Podicherti R."/>
            <person name="Tsui H.-C.T."/>
            <person name="Winkler M.E."/>
        </authorList>
    </citation>
    <scope>NUCLEOTIDE SEQUENCE</scope>
</reference>
<sequence>MSTQITVDKDLVKYLEKVGYRSDPVIDQLVKETAALGSVAQMQIAPEQGQFLEIIVKISQSNKCLEIGRFTGLSTLCMAKGLPKKGSITTIDNSDEFLPIAQKYWQMAGVSNKIDSIIGAGVEVMQSFIDRQYFFDLIFIDADKNNYPNYYELSLPLLRPNGIVIIDNMLWHGDVADDTKTDKETRTIRTLNQSIQSDERVDFSLLPLSDGLSFIRKKNNLILKN</sequence>
<dbReference type="AlphaFoldDB" id="A0A381V5B7"/>
<evidence type="ECO:0000256" key="3">
    <source>
        <dbReference type="ARBA" id="ARBA00022691"/>
    </source>
</evidence>
<evidence type="ECO:0000256" key="2">
    <source>
        <dbReference type="ARBA" id="ARBA00022679"/>
    </source>
</evidence>
<organism evidence="4">
    <name type="scientific">marine metagenome</name>
    <dbReference type="NCBI Taxonomy" id="408172"/>
    <lineage>
        <taxon>unclassified sequences</taxon>
        <taxon>metagenomes</taxon>
        <taxon>ecological metagenomes</taxon>
    </lineage>
</organism>
<dbReference type="InterPro" id="IPR002935">
    <property type="entry name" value="SAM_O-MeTrfase"/>
</dbReference>
<dbReference type="Gene3D" id="3.40.50.150">
    <property type="entry name" value="Vaccinia Virus protein VP39"/>
    <property type="match status" value="1"/>
</dbReference>